<dbReference type="GO" id="GO:0006123">
    <property type="term" value="P:mitochondrial electron transport, cytochrome c to oxygen"/>
    <property type="evidence" value="ECO:0007669"/>
    <property type="project" value="InterPro"/>
</dbReference>
<dbReference type="AlphaFoldDB" id="A0A2T9ZGJ8"/>
<evidence type="ECO:0000313" key="6">
    <source>
        <dbReference type="Proteomes" id="UP000245609"/>
    </source>
</evidence>
<evidence type="ECO:0000313" key="4">
    <source>
        <dbReference type="EMBL" id="PVV03713.1"/>
    </source>
</evidence>
<accession>A0A2T9ZGJ8</accession>
<evidence type="ECO:0000256" key="3">
    <source>
        <dbReference type="PIRSR" id="PIRSR602124-2"/>
    </source>
</evidence>
<dbReference type="OrthoDB" id="10249250at2759"/>
<dbReference type="PROSITE" id="PS51359">
    <property type="entry name" value="COX5B_2"/>
    <property type="match status" value="1"/>
</dbReference>
<gene>
    <name evidence="5" type="ORF">BB560_001780</name>
    <name evidence="4" type="ORF">BB560_001783</name>
</gene>
<proteinExistence type="predicted"/>
<evidence type="ECO:0000256" key="2">
    <source>
        <dbReference type="ARBA" id="ARBA00022833"/>
    </source>
</evidence>
<reference evidence="4 6" key="1">
    <citation type="journal article" date="2018" name="MBio">
        <title>Comparative Genomics Reveals the Core Gene Toolbox for the Fungus-Insect Symbiosis.</title>
        <authorList>
            <person name="Wang Y."/>
            <person name="Stata M."/>
            <person name="Wang W."/>
            <person name="Stajich J.E."/>
            <person name="White M.M."/>
            <person name="Moncalvo J.M."/>
        </authorList>
    </citation>
    <scope>NUCLEOTIDE SEQUENCE [LARGE SCALE GENOMIC DNA]</scope>
    <source>
        <strain evidence="4 6">SC-DP-2</strain>
    </source>
</reference>
<dbReference type="InterPro" id="IPR002124">
    <property type="entry name" value="Cyt_c_oxidase_su5b"/>
</dbReference>
<dbReference type="GO" id="GO:0045277">
    <property type="term" value="C:respiratory chain complex IV"/>
    <property type="evidence" value="ECO:0007669"/>
    <property type="project" value="InterPro"/>
</dbReference>
<feature type="binding site" evidence="3">
    <location>
        <position position="130"/>
    </location>
    <ligand>
        <name>Zn(2+)</name>
        <dbReference type="ChEBI" id="CHEBI:29105"/>
    </ligand>
</feature>
<keyword evidence="2 3" id="KW-0862">Zinc</keyword>
<dbReference type="STRING" id="133381.A0A2T9ZGJ8"/>
<dbReference type="Gene3D" id="2.60.11.10">
    <property type="entry name" value="Cytochrome c oxidase, subunit Vb"/>
    <property type="match status" value="1"/>
</dbReference>
<feature type="binding site" evidence="3">
    <location>
        <position position="133"/>
    </location>
    <ligand>
        <name>Zn(2+)</name>
        <dbReference type="ChEBI" id="CHEBI:29105"/>
    </ligand>
</feature>
<name>A0A2T9ZGJ8_9FUNG</name>
<keyword evidence="1 3" id="KW-0479">Metal-binding</keyword>
<protein>
    <submittedName>
        <fullName evidence="4">Uncharacterized protein</fullName>
    </submittedName>
</protein>
<dbReference type="EMBL" id="MBFS01000199">
    <property type="protein sequence ID" value="PVV03714.1"/>
    <property type="molecule type" value="Genomic_DNA"/>
</dbReference>
<feature type="binding site" evidence="3">
    <location>
        <position position="114"/>
    </location>
    <ligand>
        <name>Zn(2+)</name>
        <dbReference type="ChEBI" id="CHEBI:29105"/>
    </ligand>
</feature>
<sequence>MFSRTLVRSRALFALSKNTSVAMRAFSVSAASKSHDNNEIYQGPGATPGKIPTDIEQATGLDRLERLAALENESLYNLDPIDLRVKGTKAAPTIIPSDFSWRIIGCQGPPGEDHELLWLKLERKHGIDRCPECGNVYKLSDLE</sequence>
<evidence type="ECO:0000313" key="5">
    <source>
        <dbReference type="EMBL" id="PVV03714.1"/>
    </source>
</evidence>
<dbReference type="PANTHER" id="PTHR10122">
    <property type="entry name" value="CYTOCHROME C OXIDASE SUBUNIT 5B, MITOCHONDRIAL"/>
    <property type="match status" value="1"/>
</dbReference>
<dbReference type="Pfam" id="PF01215">
    <property type="entry name" value="COX5B"/>
    <property type="match status" value="1"/>
</dbReference>
<dbReference type="GO" id="GO:0005740">
    <property type="term" value="C:mitochondrial envelope"/>
    <property type="evidence" value="ECO:0007669"/>
    <property type="project" value="InterPro"/>
</dbReference>
<dbReference type="SUPFAM" id="SSF57802">
    <property type="entry name" value="Rubredoxin-like"/>
    <property type="match status" value="1"/>
</dbReference>
<comment type="caution">
    <text evidence="4">The sequence shown here is derived from an EMBL/GenBank/DDBJ whole genome shotgun (WGS) entry which is preliminary data.</text>
</comment>
<dbReference type="Proteomes" id="UP000245609">
    <property type="component" value="Unassembled WGS sequence"/>
</dbReference>
<feature type="binding site" evidence="3">
    <location>
        <position position="106"/>
    </location>
    <ligand>
        <name>Zn(2+)</name>
        <dbReference type="ChEBI" id="CHEBI:29105"/>
    </ligand>
</feature>
<dbReference type="InterPro" id="IPR036972">
    <property type="entry name" value="Cyt_c_oxidase_su5b_sf"/>
</dbReference>
<evidence type="ECO:0000256" key="1">
    <source>
        <dbReference type="ARBA" id="ARBA00022723"/>
    </source>
</evidence>
<dbReference type="EMBL" id="MBFS01000199">
    <property type="protein sequence ID" value="PVV03713.1"/>
    <property type="molecule type" value="Genomic_DNA"/>
</dbReference>
<organism evidence="4 6">
    <name type="scientific">Smittium megazygosporum</name>
    <dbReference type="NCBI Taxonomy" id="133381"/>
    <lineage>
        <taxon>Eukaryota</taxon>
        <taxon>Fungi</taxon>
        <taxon>Fungi incertae sedis</taxon>
        <taxon>Zoopagomycota</taxon>
        <taxon>Kickxellomycotina</taxon>
        <taxon>Harpellomycetes</taxon>
        <taxon>Harpellales</taxon>
        <taxon>Legeriomycetaceae</taxon>
        <taxon>Smittium</taxon>
    </lineage>
</organism>
<keyword evidence="6" id="KW-1185">Reference proteome</keyword>
<dbReference type="PANTHER" id="PTHR10122:SF0">
    <property type="entry name" value="CYTOCHROME C OXIDASE SUBUNIT 5B, ISOFORM A-RELATED"/>
    <property type="match status" value="1"/>
</dbReference>
<dbReference type="GO" id="GO:0046872">
    <property type="term" value="F:metal ion binding"/>
    <property type="evidence" value="ECO:0007669"/>
    <property type="project" value="UniProtKB-KW"/>
</dbReference>